<evidence type="ECO:0000313" key="3">
    <source>
        <dbReference type="Proteomes" id="UP000054097"/>
    </source>
</evidence>
<sequence>MSQKEDLPTIFDPQTLVRKGLCPVMALQGQAESAVESHSLYFEQHGTGTEKVVFIMGLNTSSFAWNPQVQHFARTHSVLVLDNRGVGNSDTPKGPYTISQMADDVIAVLDYIGWKNKRELHIVGVSMGGMISQELALKIPERILSLSLIATKPGSAGFFANLTPWFGTISLVRATFAGDDNKKADVVMPMLYPEEWLNAKSEISSDRKTNREVAKTRFLNRIGIERPQTFAGMYAQTTAARAHNVTPERLQEIGKKIPKVFILTGDADHLMKPINSEWLHNHIPDSEYQVWKGSGHALIEQLPARFNETLERVFKEGREKATQAPWA</sequence>
<keyword evidence="3" id="KW-1185">Reference proteome</keyword>
<accession>A0A0C3B4N6</accession>
<protein>
    <recommendedName>
        <fullName evidence="1">AB hydrolase-1 domain-containing protein</fullName>
    </recommendedName>
</protein>
<dbReference type="AlphaFoldDB" id="A0A0C3B4N6"/>
<organism evidence="2 3">
    <name type="scientific">Serendipita vermifera MAFF 305830</name>
    <dbReference type="NCBI Taxonomy" id="933852"/>
    <lineage>
        <taxon>Eukaryota</taxon>
        <taxon>Fungi</taxon>
        <taxon>Dikarya</taxon>
        <taxon>Basidiomycota</taxon>
        <taxon>Agaricomycotina</taxon>
        <taxon>Agaricomycetes</taxon>
        <taxon>Sebacinales</taxon>
        <taxon>Serendipitaceae</taxon>
        <taxon>Serendipita</taxon>
    </lineage>
</organism>
<dbReference type="Gene3D" id="3.40.50.1820">
    <property type="entry name" value="alpha/beta hydrolase"/>
    <property type="match status" value="1"/>
</dbReference>
<dbReference type="STRING" id="933852.A0A0C3B4N6"/>
<evidence type="ECO:0000259" key="1">
    <source>
        <dbReference type="Pfam" id="PF00561"/>
    </source>
</evidence>
<dbReference type="InterPro" id="IPR050471">
    <property type="entry name" value="AB_hydrolase"/>
</dbReference>
<dbReference type="InterPro" id="IPR000073">
    <property type="entry name" value="AB_hydrolase_1"/>
</dbReference>
<dbReference type="EMBL" id="KN824281">
    <property type="protein sequence ID" value="KIM31805.1"/>
    <property type="molecule type" value="Genomic_DNA"/>
</dbReference>
<dbReference type="InterPro" id="IPR029058">
    <property type="entry name" value="AB_hydrolase_fold"/>
</dbReference>
<reference evidence="2 3" key="1">
    <citation type="submission" date="2014-04" db="EMBL/GenBank/DDBJ databases">
        <authorList>
            <consortium name="DOE Joint Genome Institute"/>
            <person name="Kuo A."/>
            <person name="Zuccaro A."/>
            <person name="Kohler A."/>
            <person name="Nagy L.G."/>
            <person name="Floudas D."/>
            <person name="Copeland A."/>
            <person name="Barry K.W."/>
            <person name="Cichocki N."/>
            <person name="Veneault-Fourrey C."/>
            <person name="LaButti K."/>
            <person name="Lindquist E.A."/>
            <person name="Lipzen A."/>
            <person name="Lundell T."/>
            <person name="Morin E."/>
            <person name="Murat C."/>
            <person name="Sun H."/>
            <person name="Tunlid A."/>
            <person name="Henrissat B."/>
            <person name="Grigoriev I.V."/>
            <person name="Hibbett D.S."/>
            <person name="Martin F."/>
            <person name="Nordberg H.P."/>
            <person name="Cantor M.N."/>
            <person name="Hua S.X."/>
        </authorList>
    </citation>
    <scope>NUCLEOTIDE SEQUENCE [LARGE SCALE GENOMIC DNA]</scope>
    <source>
        <strain evidence="2 3">MAFF 305830</strain>
    </source>
</reference>
<evidence type="ECO:0000313" key="2">
    <source>
        <dbReference type="EMBL" id="KIM31805.1"/>
    </source>
</evidence>
<dbReference type="Proteomes" id="UP000054097">
    <property type="component" value="Unassembled WGS sequence"/>
</dbReference>
<dbReference type="Pfam" id="PF00561">
    <property type="entry name" value="Abhydrolase_1"/>
    <property type="match status" value="1"/>
</dbReference>
<dbReference type="SUPFAM" id="SSF53474">
    <property type="entry name" value="alpha/beta-Hydrolases"/>
    <property type="match status" value="1"/>
</dbReference>
<reference evidence="3" key="2">
    <citation type="submission" date="2015-01" db="EMBL/GenBank/DDBJ databases">
        <title>Evolutionary Origins and Diversification of the Mycorrhizal Mutualists.</title>
        <authorList>
            <consortium name="DOE Joint Genome Institute"/>
            <consortium name="Mycorrhizal Genomics Consortium"/>
            <person name="Kohler A."/>
            <person name="Kuo A."/>
            <person name="Nagy L.G."/>
            <person name="Floudas D."/>
            <person name="Copeland A."/>
            <person name="Barry K.W."/>
            <person name="Cichocki N."/>
            <person name="Veneault-Fourrey C."/>
            <person name="LaButti K."/>
            <person name="Lindquist E.A."/>
            <person name="Lipzen A."/>
            <person name="Lundell T."/>
            <person name="Morin E."/>
            <person name="Murat C."/>
            <person name="Riley R."/>
            <person name="Ohm R."/>
            <person name="Sun H."/>
            <person name="Tunlid A."/>
            <person name="Henrissat B."/>
            <person name="Grigoriev I.V."/>
            <person name="Hibbett D.S."/>
            <person name="Martin F."/>
        </authorList>
    </citation>
    <scope>NUCLEOTIDE SEQUENCE [LARGE SCALE GENOMIC DNA]</scope>
    <source>
        <strain evidence="3">MAFF 305830</strain>
    </source>
</reference>
<proteinExistence type="predicted"/>
<dbReference type="PANTHER" id="PTHR43433">
    <property type="entry name" value="HYDROLASE, ALPHA/BETA FOLD FAMILY PROTEIN"/>
    <property type="match status" value="1"/>
</dbReference>
<gene>
    <name evidence="2" type="ORF">M408DRAFT_21017</name>
</gene>
<feature type="domain" description="AB hydrolase-1" evidence="1">
    <location>
        <begin position="52"/>
        <end position="300"/>
    </location>
</feature>
<dbReference type="HOGENOM" id="CLU_020336_20_1_1"/>
<dbReference type="PRINTS" id="PR00111">
    <property type="entry name" value="ABHYDROLASE"/>
</dbReference>
<dbReference type="OrthoDB" id="19657at2759"/>
<dbReference type="PANTHER" id="PTHR43433:SF5">
    <property type="entry name" value="AB HYDROLASE-1 DOMAIN-CONTAINING PROTEIN"/>
    <property type="match status" value="1"/>
</dbReference>
<name>A0A0C3B4N6_SERVB</name>